<organism evidence="18 19">
    <name type="scientific">Syntrophus gentianae</name>
    <dbReference type="NCBI Taxonomy" id="43775"/>
    <lineage>
        <taxon>Bacteria</taxon>
        <taxon>Pseudomonadati</taxon>
        <taxon>Thermodesulfobacteriota</taxon>
        <taxon>Syntrophia</taxon>
        <taxon>Syntrophales</taxon>
        <taxon>Syntrophaceae</taxon>
        <taxon>Syntrophus</taxon>
    </lineage>
</organism>
<dbReference type="STRING" id="43775.SAMN04489760_10967"/>
<evidence type="ECO:0000256" key="14">
    <source>
        <dbReference type="RuleBase" id="RU004135"/>
    </source>
</evidence>
<evidence type="ECO:0000256" key="11">
    <source>
        <dbReference type="ARBA" id="ARBA00076158"/>
    </source>
</evidence>
<keyword evidence="6 13" id="KW-0961">Cell wall biogenesis/degradation</keyword>
<dbReference type="InterPro" id="IPR036615">
    <property type="entry name" value="Mur_ligase_C_dom_sf"/>
</dbReference>
<evidence type="ECO:0000256" key="10">
    <source>
        <dbReference type="ARBA" id="ARBA00075482"/>
    </source>
</evidence>
<dbReference type="GO" id="GO:0005524">
    <property type="term" value="F:ATP binding"/>
    <property type="evidence" value="ECO:0007669"/>
    <property type="project" value="UniProtKB-UniRule"/>
</dbReference>
<keyword evidence="13 18" id="KW-0436">Ligase</keyword>
<keyword evidence="4 13" id="KW-0573">Peptidoglycan synthesis</keyword>
<feature type="binding site" evidence="13">
    <location>
        <begin position="413"/>
        <end position="416"/>
    </location>
    <ligand>
        <name>meso-2,6-diaminopimelate</name>
        <dbReference type="ChEBI" id="CHEBI:57791"/>
    </ligand>
</feature>
<dbReference type="NCBIfam" id="NF001126">
    <property type="entry name" value="PRK00139.1-4"/>
    <property type="match status" value="1"/>
</dbReference>
<dbReference type="NCBIfam" id="TIGR01085">
    <property type="entry name" value="murE"/>
    <property type="match status" value="1"/>
</dbReference>
<comment type="caution">
    <text evidence="13">Lacks conserved residue(s) required for the propagation of feature annotation.</text>
</comment>
<dbReference type="UniPathway" id="UPA00219"/>
<keyword evidence="2 13" id="KW-0132">Cell division</keyword>
<evidence type="ECO:0000256" key="5">
    <source>
        <dbReference type="ARBA" id="ARBA00023306"/>
    </source>
</evidence>
<dbReference type="AlphaFoldDB" id="A0A1H7X6X2"/>
<dbReference type="RefSeq" id="WP_093883186.1">
    <property type="nucleotide sequence ID" value="NZ_FOBS01000009.1"/>
</dbReference>
<keyword evidence="13" id="KW-0963">Cytoplasm</keyword>
<dbReference type="InterPro" id="IPR000713">
    <property type="entry name" value="Mur_ligase_N"/>
</dbReference>
<feature type="binding site" evidence="13">
    <location>
        <position position="32"/>
    </location>
    <ligand>
        <name>UDP-N-acetyl-alpha-D-muramoyl-L-alanyl-D-glutamate</name>
        <dbReference type="ChEBI" id="CHEBI:83900"/>
    </ligand>
</feature>
<dbReference type="GO" id="GO:0051301">
    <property type="term" value="P:cell division"/>
    <property type="evidence" value="ECO:0007669"/>
    <property type="project" value="UniProtKB-KW"/>
</dbReference>
<feature type="binding site" evidence="13">
    <location>
        <position position="389"/>
    </location>
    <ligand>
        <name>meso-2,6-diaminopimelate</name>
        <dbReference type="ChEBI" id="CHEBI:57791"/>
    </ligand>
</feature>
<evidence type="ECO:0000256" key="12">
    <source>
        <dbReference type="ARBA" id="ARBA00081560"/>
    </source>
</evidence>
<comment type="cofactor">
    <cofactor evidence="13">
        <name>Mg(2+)</name>
        <dbReference type="ChEBI" id="CHEBI:18420"/>
    </cofactor>
</comment>
<feature type="domain" description="Mur ligase central" evidence="17">
    <location>
        <begin position="110"/>
        <end position="318"/>
    </location>
</feature>
<dbReference type="Proteomes" id="UP000198744">
    <property type="component" value="Unassembled WGS sequence"/>
</dbReference>
<dbReference type="Gene3D" id="3.40.1190.10">
    <property type="entry name" value="Mur-like, catalytic domain"/>
    <property type="match status" value="1"/>
</dbReference>
<dbReference type="SUPFAM" id="SSF63418">
    <property type="entry name" value="MurE/MurF N-terminal domain"/>
    <property type="match status" value="1"/>
</dbReference>
<dbReference type="InterPro" id="IPR004101">
    <property type="entry name" value="Mur_ligase_C"/>
</dbReference>
<dbReference type="GO" id="GO:0008765">
    <property type="term" value="F:UDP-N-acetylmuramoylalanyl-D-glutamate-2,6-diaminopimelate ligase activity"/>
    <property type="evidence" value="ECO:0007669"/>
    <property type="project" value="UniProtKB-UniRule"/>
</dbReference>
<feature type="modified residue" description="N6-carboxylysine" evidence="13">
    <location>
        <position position="221"/>
    </location>
</feature>
<reference evidence="18 19" key="1">
    <citation type="submission" date="2016-10" db="EMBL/GenBank/DDBJ databases">
        <authorList>
            <person name="de Groot N.N."/>
        </authorList>
    </citation>
    <scope>NUCLEOTIDE SEQUENCE [LARGE SCALE GENOMIC DNA]</scope>
    <source>
        <strain evidence="18 19">DSM 8423</strain>
    </source>
</reference>
<dbReference type="SUPFAM" id="SSF53623">
    <property type="entry name" value="MurD-like peptide ligases, catalytic domain"/>
    <property type="match status" value="1"/>
</dbReference>
<feature type="binding site" evidence="13">
    <location>
        <position position="181"/>
    </location>
    <ligand>
        <name>UDP-N-acetyl-alpha-D-muramoyl-L-alanyl-D-glutamate</name>
        <dbReference type="ChEBI" id="CHEBI:83900"/>
    </ligand>
</feature>
<evidence type="ECO:0000313" key="18">
    <source>
        <dbReference type="EMBL" id="SEM28888.1"/>
    </source>
</evidence>
<dbReference type="HAMAP" id="MF_00208">
    <property type="entry name" value="MurE"/>
    <property type="match status" value="1"/>
</dbReference>
<dbReference type="GO" id="GO:0009252">
    <property type="term" value="P:peptidoglycan biosynthetic process"/>
    <property type="evidence" value="ECO:0007669"/>
    <property type="project" value="UniProtKB-UniRule"/>
</dbReference>
<keyword evidence="19" id="KW-1185">Reference proteome</keyword>
<feature type="short sequence motif" description="Meso-diaminopimelate recognition motif" evidence="13">
    <location>
        <begin position="413"/>
        <end position="416"/>
    </location>
</feature>
<gene>
    <name evidence="13" type="primary">murE</name>
    <name evidence="18" type="ORF">SAMN04489760_10967</name>
</gene>
<dbReference type="GO" id="GO:0000287">
    <property type="term" value="F:magnesium ion binding"/>
    <property type="evidence" value="ECO:0007669"/>
    <property type="project" value="UniProtKB-UniRule"/>
</dbReference>
<dbReference type="GO" id="GO:0005737">
    <property type="term" value="C:cytoplasm"/>
    <property type="evidence" value="ECO:0007669"/>
    <property type="project" value="UniProtKB-SubCell"/>
</dbReference>
<comment type="similarity">
    <text evidence="1 13">Belongs to the MurCDEF family. MurE subfamily.</text>
</comment>
<keyword evidence="13" id="KW-0460">Magnesium</keyword>
<dbReference type="GO" id="GO:0071555">
    <property type="term" value="P:cell wall organization"/>
    <property type="evidence" value="ECO:0007669"/>
    <property type="project" value="UniProtKB-KW"/>
</dbReference>
<dbReference type="InterPro" id="IPR005761">
    <property type="entry name" value="UDP-N-AcMur-Glu-dNH2Pim_ligase"/>
</dbReference>
<evidence type="ECO:0000256" key="1">
    <source>
        <dbReference type="ARBA" id="ARBA00005898"/>
    </source>
</evidence>
<dbReference type="SUPFAM" id="SSF53244">
    <property type="entry name" value="MurD-like peptide ligases, peptide-binding domain"/>
    <property type="match status" value="1"/>
</dbReference>
<feature type="binding site" evidence="13">
    <location>
        <begin position="112"/>
        <end position="118"/>
    </location>
    <ligand>
        <name>ATP</name>
        <dbReference type="ChEBI" id="CHEBI:30616"/>
    </ligand>
</feature>
<proteinExistence type="inferred from homology"/>
<dbReference type="InterPro" id="IPR013221">
    <property type="entry name" value="Mur_ligase_cen"/>
</dbReference>
<dbReference type="Gene3D" id="3.90.190.20">
    <property type="entry name" value="Mur ligase, C-terminal domain"/>
    <property type="match status" value="1"/>
</dbReference>
<evidence type="ECO:0000313" key="19">
    <source>
        <dbReference type="Proteomes" id="UP000198744"/>
    </source>
</evidence>
<dbReference type="Pfam" id="PF02875">
    <property type="entry name" value="Mur_ligase_C"/>
    <property type="match status" value="1"/>
</dbReference>
<protein>
    <recommendedName>
        <fullName evidence="9 13">UDP-N-acetylmuramoyl-L-alanyl-D-glutamate--2,6-diaminopimelate ligase</fullName>
        <ecNumber evidence="8 13">6.3.2.13</ecNumber>
    </recommendedName>
    <alternativeName>
        <fullName evidence="10 13">Meso-A2pm-adding enzyme</fullName>
    </alternativeName>
    <alternativeName>
        <fullName evidence="11 13">Meso-diaminopimelate-adding enzyme</fullName>
    </alternativeName>
    <alternativeName>
        <fullName evidence="12 13">UDP-MurNAc-L-Ala-D-Glu:meso-diaminopimelate ligase</fullName>
    </alternativeName>
    <alternativeName>
        <fullName evidence="13">UDP-MurNAc-tripeptide synthetase</fullName>
    </alternativeName>
    <alternativeName>
        <fullName evidence="13">UDP-N-acetylmuramyl-tripeptide synthetase</fullName>
    </alternativeName>
</protein>
<dbReference type="Gene3D" id="3.40.1390.10">
    <property type="entry name" value="MurE/MurF, N-terminal domain"/>
    <property type="match status" value="1"/>
</dbReference>
<keyword evidence="5 13" id="KW-0131">Cell cycle</keyword>
<dbReference type="Pfam" id="PF01225">
    <property type="entry name" value="Mur_ligase"/>
    <property type="match status" value="1"/>
</dbReference>
<dbReference type="GO" id="GO:0008360">
    <property type="term" value="P:regulation of cell shape"/>
    <property type="evidence" value="ECO:0007669"/>
    <property type="project" value="UniProtKB-KW"/>
</dbReference>
<comment type="pathway">
    <text evidence="13 14">Cell wall biogenesis; peptidoglycan biosynthesis.</text>
</comment>
<evidence type="ECO:0000259" key="15">
    <source>
        <dbReference type="Pfam" id="PF01225"/>
    </source>
</evidence>
<comment type="catalytic activity">
    <reaction evidence="7 13">
        <text>UDP-N-acetyl-alpha-D-muramoyl-L-alanyl-D-glutamate + meso-2,6-diaminopimelate + ATP = UDP-N-acetyl-alpha-D-muramoyl-L-alanyl-gamma-D-glutamyl-meso-2,6-diaminopimelate + ADP + phosphate + H(+)</text>
        <dbReference type="Rhea" id="RHEA:23676"/>
        <dbReference type="ChEBI" id="CHEBI:15378"/>
        <dbReference type="ChEBI" id="CHEBI:30616"/>
        <dbReference type="ChEBI" id="CHEBI:43474"/>
        <dbReference type="ChEBI" id="CHEBI:57791"/>
        <dbReference type="ChEBI" id="CHEBI:83900"/>
        <dbReference type="ChEBI" id="CHEBI:83905"/>
        <dbReference type="ChEBI" id="CHEBI:456216"/>
        <dbReference type="EC" id="6.3.2.13"/>
    </reaction>
</comment>
<keyword evidence="13" id="KW-0067">ATP-binding</keyword>
<dbReference type="NCBIfam" id="NF001124">
    <property type="entry name" value="PRK00139.1-2"/>
    <property type="match status" value="1"/>
</dbReference>
<evidence type="ECO:0000256" key="13">
    <source>
        <dbReference type="HAMAP-Rule" id="MF_00208"/>
    </source>
</evidence>
<dbReference type="EMBL" id="FOBS01000009">
    <property type="protein sequence ID" value="SEM28888.1"/>
    <property type="molecule type" value="Genomic_DNA"/>
</dbReference>
<dbReference type="InterPro" id="IPR036565">
    <property type="entry name" value="Mur-like_cat_sf"/>
</dbReference>
<evidence type="ECO:0000256" key="2">
    <source>
        <dbReference type="ARBA" id="ARBA00022618"/>
    </source>
</evidence>
<dbReference type="EC" id="6.3.2.13" evidence="8 13"/>
<evidence type="ECO:0000259" key="16">
    <source>
        <dbReference type="Pfam" id="PF02875"/>
    </source>
</evidence>
<feature type="domain" description="Mur ligase C-terminal" evidence="16">
    <location>
        <begin position="340"/>
        <end position="482"/>
    </location>
</feature>
<dbReference type="OrthoDB" id="9800958at2"/>
<keyword evidence="3 13" id="KW-0133">Cell shape</keyword>
<keyword evidence="13" id="KW-0547">Nucleotide-binding</keyword>
<evidence type="ECO:0000256" key="7">
    <source>
        <dbReference type="ARBA" id="ARBA00050251"/>
    </source>
</evidence>
<dbReference type="FunFam" id="3.90.190.20:FF:000006">
    <property type="entry name" value="UDP-N-acetylmuramoyl-L-alanyl-D-glutamate--2,6-diaminopimelate ligase"/>
    <property type="match status" value="1"/>
</dbReference>
<evidence type="ECO:0000256" key="3">
    <source>
        <dbReference type="ARBA" id="ARBA00022960"/>
    </source>
</evidence>
<evidence type="ECO:0000256" key="6">
    <source>
        <dbReference type="ARBA" id="ARBA00023316"/>
    </source>
</evidence>
<evidence type="ECO:0000256" key="9">
    <source>
        <dbReference type="ARBA" id="ARBA00072883"/>
    </source>
</evidence>
<feature type="binding site" evidence="13">
    <location>
        <begin position="154"/>
        <end position="155"/>
    </location>
    <ligand>
        <name>UDP-N-acetyl-alpha-D-muramoyl-L-alanyl-D-glutamate</name>
        <dbReference type="ChEBI" id="CHEBI:83900"/>
    </ligand>
</feature>
<comment type="PTM">
    <text evidence="13">Carboxylation is probably crucial for Mg(2+) binding and, consequently, for the gamma-phosphate positioning of ATP.</text>
</comment>
<name>A0A1H7X6X2_9BACT</name>
<feature type="binding site" evidence="13">
    <location>
        <position position="484"/>
    </location>
    <ligand>
        <name>meso-2,6-diaminopimelate</name>
        <dbReference type="ChEBI" id="CHEBI:57791"/>
    </ligand>
</feature>
<feature type="binding site" evidence="13">
    <location>
        <position position="189"/>
    </location>
    <ligand>
        <name>UDP-N-acetyl-alpha-D-muramoyl-L-alanyl-D-glutamate</name>
        <dbReference type="ChEBI" id="CHEBI:83900"/>
    </ligand>
</feature>
<evidence type="ECO:0000256" key="8">
    <source>
        <dbReference type="ARBA" id="ARBA00066633"/>
    </source>
</evidence>
<dbReference type="Pfam" id="PF08245">
    <property type="entry name" value="Mur_ligase_M"/>
    <property type="match status" value="1"/>
</dbReference>
<dbReference type="PANTHER" id="PTHR23135">
    <property type="entry name" value="MUR LIGASE FAMILY MEMBER"/>
    <property type="match status" value="1"/>
</dbReference>
<feature type="binding site" evidence="13">
    <location>
        <position position="153"/>
    </location>
    <ligand>
        <name>UDP-N-acetyl-alpha-D-muramoyl-L-alanyl-D-glutamate</name>
        <dbReference type="ChEBI" id="CHEBI:83900"/>
    </ligand>
</feature>
<feature type="domain" description="Mur ligase N-terminal catalytic" evidence="15">
    <location>
        <begin position="25"/>
        <end position="97"/>
    </location>
</feature>
<accession>A0A1H7X6X2</accession>
<comment type="subcellular location">
    <subcellularLocation>
        <location evidence="13 14">Cytoplasm</location>
    </subcellularLocation>
</comment>
<sequence>MNLSVLLEGIDVLGISGPADKGMDVTSLCYNSRHCSQNSLFVAVTGLKADGHDYIDDAVRRGAKVVVCERDVPTSPEITQIRVKNGRRALGLLARTFCGDPSSSLVAVGVVGTNGKTTITYILESIFSVAGFCCGVLGTVNYRYSGLKMEAPNTTPESLDLQRILRDMADNGVTHVVAEVSSHAIDLRRVDDCHFDLGIFTNLTQDHLDYHKTMENYYQAKKRFFSEVLPGGGKFRRHSMVVNVDDPWGKRLVREAGAANRPLTFGIEEDAHIRPSSFDLSLNGIKAEIAVGPARFELVSPLIGKFNLSNVLAAVSAAIALRIPVEAICRGVAQMNAVPGRLEKVSGLNQPQVFVDYAHTDDALRRVLESLSPFKKGRIITVFGCGGDRDRGKRPLMGKVATNYSDLTILTSDNPRSEDPLSIIGDIEVGINRQSIPKGSPEELSLGMTGRGYVVIPDRREAIEAAIRSARSSDIVLIAGKGHEDYQIIGANRLHFDDREIAKEILESSFQAD</sequence>
<dbReference type="PANTHER" id="PTHR23135:SF4">
    <property type="entry name" value="UDP-N-ACETYLMURAMOYL-L-ALANYL-D-GLUTAMATE--2,6-DIAMINOPIMELATE LIGASE MURE HOMOLOG, CHLOROPLASTIC"/>
    <property type="match status" value="1"/>
</dbReference>
<evidence type="ECO:0000259" key="17">
    <source>
        <dbReference type="Pfam" id="PF08245"/>
    </source>
</evidence>
<dbReference type="InterPro" id="IPR035911">
    <property type="entry name" value="MurE/MurF_N"/>
</dbReference>
<evidence type="ECO:0000256" key="4">
    <source>
        <dbReference type="ARBA" id="ARBA00022984"/>
    </source>
</evidence>
<feature type="binding site" evidence="13">
    <location>
        <position position="480"/>
    </location>
    <ligand>
        <name>meso-2,6-diaminopimelate</name>
        <dbReference type="ChEBI" id="CHEBI:57791"/>
    </ligand>
</feature>
<comment type="function">
    <text evidence="13">Catalyzes the addition of meso-diaminopimelic acid to the nucleotide precursor UDP-N-acetylmuramoyl-L-alanyl-D-glutamate (UMAG) in the biosynthesis of bacterial cell-wall peptidoglycan.</text>
</comment>